<reference evidence="2 3" key="1">
    <citation type="submission" date="2016-04" db="EMBL/GenBank/DDBJ databases">
        <title>Genome analyses suggest a sexual origin of heterokaryosis in a supposedly ancient asexual fungus.</title>
        <authorList>
            <person name="Ropars J."/>
            <person name="Sedzielewska K."/>
            <person name="Noel J."/>
            <person name="Charron P."/>
            <person name="Farinelli L."/>
            <person name="Marton T."/>
            <person name="Kruger M."/>
            <person name="Pelin A."/>
            <person name="Brachmann A."/>
            <person name="Corradi N."/>
        </authorList>
    </citation>
    <scope>NUCLEOTIDE SEQUENCE [LARGE SCALE GENOMIC DNA]</scope>
    <source>
        <strain evidence="2 3">A5</strain>
    </source>
</reference>
<dbReference type="EMBL" id="LLXJ01005820">
    <property type="protein sequence ID" value="PKB94600.1"/>
    <property type="molecule type" value="Genomic_DNA"/>
</dbReference>
<name>A0A2N0NJ51_9GLOM</name>
<feature type="region of interest" description="Disordered" evidence="1">
    <location>
        <begin position="158"/>
        <end position="185"/>
    </location>
</feature>
<feature type="region of interest" description="Disordered" evidence="1">
    <location>
        <begin position="116"/>
        <end position="142"/>
    </location>
</feature>
<comment type="caution">
    <text evidence="2">The sequence shown here is derived from an EMBL/GenBank/DDBJ whole genome shotgun (WGS) entry which is preliminary data.</text>
</comment>
<organism evidence="2 3">
    <name type="scientific">Rhizophagus irregularis</name>
    <dbReference type="NCBI Taxonomy" id="588596"/>
    <lineage>
        <taxon>Eukaryota</taxon>
        <taxon>Fungi</taxon>
        <taxon>Fungi incertae sedis</taxon>
        <taxon>Mucoromycota</taxon>
        <taxon>Glomeromycotina</taxon>
        <taxon>Glomeromycetes</taxon>
        <taxon>Glomerales</taxon>
        <taxon>Glomeraceae</taxon>
        <taxon>Rhizophagus</taxon>
    </lineage>
</organism>
<protein>
    <submittedName>
        <fullName evidence="2">Uncharacterized protein</fullName>
    </submittedName>
</protein>
<reference evidence="2 3" key="2">
    <citation type="submission" date="2017-09" db="EMBL/GenBank/DDBJ databases">
        <title>Extensive intraspecific genome diversity in a model arbuscular mycorrhizal fungus.</title>
        <authorList>
            <person name="Chen E.C."/>
            <person name="Morin E."/>
            <person name="Beaudet D."/>
            <person name="Noel J."/>
            <person name="Ndikumana S."/>
            <person name="Charron P."/>
            <person name="St-Onge C."/>
            <person name="Giorgi J."/>
            <person name="Grigoriev I.V."/>
            <person name="Roux C."/>
            <person name="Martin F.M."/>
            <person name="Corradi N."/>
        </authorList>
    </citation>
    <scope>NUCLEOTIDE SEQUENCE [LARGE SCALE GENOMIC DNA]</scope>
    <source>
        <strain evidence="2 3">A5</strain>
    </source>
</reference>
<gene>
    <name evidence="2" type="ORF">RhiirA5_507554</name>
</gene>
<dbReference type="AlphaFoldDB" id="A0A2N0NJ51"/>
<sequence>MQGIIYIYNTNDDVLIFSKPQNLSDNIYKRDIKKSISNRSYHSDKISKTDDEKAQKEIDQHIRLKNKTILNNNHVIRVYDKVGNQKESRKYSDELILLTLKFNTLKFNKRDTIEDEFDKESGKDGEDEKNKEDEEDELNRRVEEKLGRRVEAEIRQRIEEEQSQREMERLSVEDDSNRIKKVEQIREYEGQRGRVKYKKRNGTKTKGER</sequence>
<dbReference type="VEuPathDB" id="FungiDB:FUN_007147"/>
<dbReference type="Proteomes" id="UP000232722">
    <property type="component" value="Unassembled WGS sequence"/>
</dbReference>
<evidence type="ECO:0000313" key="3">
    <source>
        <dbReference type="Proteomes" id="UP000232722"/>
    </source>
</evidence>
<evidence type="ECO:0000256" key="1">
    <source>
        <dbReference type="SAM" id="MobiDB-lite"/>
    </source>
</evidence>
<evidence type="ECO:0000313" key="2">
    <source>
        <dbReference type="EMBL" id="PKB94600.1"/>
    </source>
</evidence>
<feature type="compositionally biased region" description="Basic and acidic residues" evidence="1">
    <location>
        <begin position="119"/>
        <end position="142"/>
    </location>
</feature>
<accession>A0A2N0NJ51</accession>
<proteinExistence type="predicted"/>